<organism evidence="1 2">
    <name type="scientific">Thalassospira marina</name>
    <dbReference type="NCBI Taxonomy" id="2048283"/>
    <lineage>
        <taxon>Bacteria</taxon>
        <taxon>Pseudomonadati</taxon>
        <taxon>Pseudomonadota</taxon>
        <taxon>Alphaproteobacteria</taxon>
        <taxon>Rhodospirillales</taxon>
        <taxon>Thalassospiraceae</taxon>
        <taxon>Thalassospira</taxon>
    </lineage>
</organism>
<evidence type="ECO:0000313" key="1">
    <source>
        <dbReference type="EMBL" id="AUG54396.1"/>
    </source>
</evidence>
<evidence type="ECO:0000313" key="2">
    <source>
        <dbReference type="Proteomes" id="UP000233458"/>
    </source>
</evidence>
<keyword evidence="2" id="KW-1185">Reference proteome</keyword>
<accession>A0ABM6QD41</accession>
<proteinExistence type="predicted"/>
<dbReference type="Proteomes" id="UP000233458">
    <property type="component" value="Chromosome"/>
</dbReference>
<gene>
    <name evidence="1" type="ORF">CSC3H3_18000</name>
</gene>
<reference evidence="1 2" key="1">
    <citation type="submission" date="2017-10" db="EMBL/GenBank/DDBJ databases">
        <title>Biodiversity and function of Thalassospira species in the particle-attached aromatic-hydrocarbon-degrading consortia from the surface seawater of the China South Sea.</title>
        <authorList>
            <person name="Dong C."/>
            <person name="Liu R."/>
            <person name="Shao Z."/>
        </authorList>
    </citation>
    <scope>NUCLEOTIDE SEQUENCE [LARGE SCALE GENOMIC DNA]</scope>
    <source>
        <strain evidence="1 2">CSC3H3</strain>
    </source>
</reference>
<dbReference type="EMBL" id="CP024199">
    <property type="protein sequence ID" value="AUG54396.1"/>
    <property type="molecule type" value="Genomic_DNA"/>
</dbReference>
<name>A0ABM6QD41_9PROT</name>
<protein>
    <submittedName>
        <fullName evidence="1">Uncharacterized protein</fullName>
    </submittedName>
</protein>
<sequence length="59" mass="6584">MPVSGNAISSRQQALAQALNQPFSHPGAFAPDYSAYPRKIPRNRINHRPLYIASLYYPA</sequence>